<organism evidence="1 2">
    <name type="scientific">Cupriavidus pauculus</name>
    <dbReference type="NCBI Taxonomy" id="82633"/>
    <lineage>
        <taxon>Bacteria</taxon>
        <taxon>Pseudomonadati</taxon>
        <taxon>Pseudomonadota</taxon>
        <taxon>Betaproteobacteria</taxon>
        <taxon>Burkholderiales</taxon>
        <taxon>Burkholderiaceae</taxon>
        <taxon>Cupriavidus</taxon>
    </lineage>
</organism>
<dbReference type="EMBL" id="PJRP01000022">
    <property type="protein sequence ID" value="PLP96834.1"/>
    <property type="molecule type" value="Genomic_DNA"/>
</dbReference>
<reference evidence="1 2" key="1">
    <citation type="submission" date="2017-12" db="EMBL/GenBank/DDBJ databases">
        <title>Genome sequence of the active heterotrophic nitrifier-denitrifier, Cupriavidus pauculus UM1.</title>
        <authorList>
            <person name="Putonti C."/>
            <person name="Castignetti D."/>
        </authorList>
    </citation>
    <scope>NUCLEOTIDE SEQUENCE [LARGE SCALE GENOMIC DNA]</scope>
    <source>
        <strain evidence="1 2">UM1</strain>
    </source>
</reference>
<name>A0A2N5C3P2_9BURK</name>
<dbReference type="Proteomes" id="UP000234341">
    <property type="component" value="Unassembled WGS sequence"/>
</dbReference>
<evidence type="ECO:0000313" key="2">
    <source>
        <dbReference type="Proteomes" id="UP000234341"/>
    </source>
</evidence>
<comment type="caution">
    <text evidence="1">The sequence shown here is derived from an EMBL/GenBank/DDBJ whole genome shotgun (WGS) entry which is preliminary data.</text>
</comment>
<accession>A0A2N5C3P2</accession>
<proteinExistence type="predicted"/>
<protein>
    <submittedName>
        <fullName evidence="1">Uncharacterized protein</fullName>
    </submittedName>
</protein>
<evidence type="ECO:0000313" key="1">
    <source>
        <dbReference type="EMBL" id="PLP96834.1"/>
    </source>
</evidence>
<gene>
    <name evidence="1" type="ORF">CYJ10_30035</name>
</gene>
<sequence length="129" mass="14124">MAETFRSVESKIQRGSFRLEFFVATLKVIDSEYPPQWAAYLESDLSIAEAATQIFHNELLANKLSIEVLCSLLGQRGISIDASTVATLLADHDVPFTLFLQLGLTAPIHGLSRFVDQCDIEAAAIPATI</sequence>
<dbReference type="AlphaFoldDB" id="A0A2N5C3P2"/>